<dbReference type="InterPro" id="IPR007886">
    <property type="entry name" value="AlaDH/PNT_N"/>
</dbReference>
<evidence type="ECO:0000313" key="5">
    <source>
        <dbReference type="Proteomes" id="UP000823921"/>
    </source>
</evidence>
<dbReference type="GO" id="GO:0000286">
    <property type="term" value="F:alanine dehydrogenase activity"/>
    <property type="evidence" value="ECO:0007669"/>
    <property type="project" value="TreeGrafter"/>
</dbReference>
<evidence type="ECO:0000256" key="1">
    <source>
        <dbReference type="ARBA" id="ARBA00023002"/>
    </source>
</evidence>
<dbReference type="SUPFAM" id="SSF51735">
    <property type="entry name" value="NAD(P)-binding Rossmann-fold domains"/>
    <property type="match status" value="1"/>
</dbReference>
<dbReference type="GO" id="GO:0006524">
    <property type="term" value="P:alanine catabolic process"/>
    <property type="evidence" value="ECO:0007669"/>
    <property type="project" value="TreeGrafter"/>
</dbReference>
<dbReference type="SMART" id="SM01003">
    <property type="entry name" value="AlaDh_PNT_N"/>
    <property type="match status" value="1"/>
</dbReference>
<protein>
    <submittedName>
        <fullName evidence="4">Alanine dehydrogenase</fullName>
    </submittedName>
</protein>
<comment type="caution">
    <text evidence="4">The sequence shown here is derived from an EMBL/GenBank/DDBJ whole genome shotgun (WGS) entry which is preliminary data.</text>
</comment>
<dbReference type="Gene3D" id="3.40.50.720">
    <property type="entry name" value="NAD(P)-binding Rossmann-like Domain"/>
    <property type="match status" value="2"/>
</dbReference>
<reference evidence="4" key="2">
    <citation type="submission" date="2021-04" db="EMBL/GenBank/DDBJ databases">
        <authorList>
            <person name="Gilroy R."/>
        </authorList>
    </citation>
    <scope>NUCLEOTIDE SEQUENCE</scope>
    <source>
        <strain evidence="4">CHK192-8294</strain>
    </source>
</reference>
<dbReference type="SMART" id="SM01002">
    <property type="entry name" value="AlaDh_PNT_C"/>
    <property type="match status" value="1"/>
</dbReference>
<evidence type="ECO:0000259" key="3">
    <source>
        <dbReference type="SMART" id="SM01003"/>
    </source>
</evidence>
<dbReference type="PANTHER" id="PTHR42795:SF1">
    <property type="entry name" value="ALANINE DEHYDROGENASE"/>
    <property type="match status" value="1"/>
</dbReference>
<feature type="domain" description="Alanine dehydrogenase/pyridine nucleotide transhydrogenase N-terminal" evidence="3">
    <location>
        <begin position="4"/>
        <end position="131"/>
    </location>
</feature>
<name>A0A9D2SAC8_9FIRM</name>
<dbReference type="PANTHER" id="PTHR42795">
    <property type="entry name" value="ALANINE DEHYDROGENASE"/>
    <property type="match status" value="1"/>
</dbReference>
<dbReference type="Pfam" id="PF01262">
    <property type="entry name" value="AlaDh_PNT_C"/>
    <property type="match status" value="1"/>
</dbReference>
<dbReference type="AlphaFoldDB" id="A0A9D2SAC8"/>
<evidence type="ECO:0000259" key="2">
    <source>
        <dbReference type="SMART" id="SM01002"/>
    </source>
</evidence>
<proteinExistence type="predicted"/>
<accession>A0A9D2SAC8</accession>
<dbReference type="EMBL" id="DWXO01000010">
    <property type="protein sequence ID" value="HJB79519.1"/>
    <property type="molecule type" value="Genomic_DNA"/>
</dbReference>
<dbReference type="GO" id="GO:0005886">
    <property type="term" value="C:plasma membrane"/>
    <property type="evidence" value="ECO:0007669"/>
    <property type="project" value="TreeGrafter"/>
</dbReference>
<dbReference type="Pfam" id="PF05222">
    <property type="entry name" value="AlaDh_PNT_N"/>
    <property type="match status" value="1"/>
</dbReference>
<dbReference type="SUPFAM" id="SSF52283">
    <property type="entry name" value="Formate/glycerate dehydrogenase catalytic domain-like"/>
    <property type="match status" value="1"/>
</dbReference>
<dbReference type="InterPro" id="IPR007698">
    <property type="entry name" value="AlaDH/PNT_NAD(H)-bd"/>
</dbReference>
<gene>
    <name evidence="4" type="ORF">H9712_00880</name>
</gene>
<dbReference type="Proteomes" id="UP000823921">
    <property type="component" value="Unassembled WGS sequence"/>
</dbReference>
<keyword evidence="1" id="KW-0560">Oxidoreductase</keyword>
<sequence>MVFGLLKDIKNGEYRTIATPVEITTIVNDGHTALVQRGAGEKAGFADSAYEAAGAKLVDTMEEIYAQADFVTKVKELEPCEFPLLRKGQIIFTCIHPAAHPQKVQAILDSGCIAFTAEDSHRYGSPNCEAAGKQGALMGLESMLSINGGKGMFVSGLGGSPAMKVLILGGGTVGQAALSVLYALGARVTVMDINIGILRTLKRQYNEHIDTMMCTKENIAALLPQTDMVLNCVKWPKGCNDWLIDRPMLKLMGKGSVIVDISNDDNGAIESFHETTHENPRYIEEGVVHYCVSNIPGAIANSTSIAYAASVIPHFRAILNKGVAAACVQDGFLRRSLTAYQGYLTHEETSALQNRPWVRPEDILGIADQKLDPAPPATVTRSDNFLPLEQVKL</sequence>
<reference evidence="4" key="1">
    <citation type="journal article" date="2021" name="PeerJ">
        <title>Extensive microbial diversity within the chicken gut microbiome revealed by metagenomics and culture.</title>
        <authorList>
            <person name="Gilroy R."/>
            <person name="Ravi A."/>
            <person name="Getino M."/>
            <person name="Pursley I."/>
            <person name="Horton D.L."/>
            <person name="Alikhan N.F."/>
            <person name="Baker D."/>
            <person name="Gharbi K."/>
            <person name="Hall N."/>
            <person name="Watson M."/>
            <person name="Adriaenssens E.M."/>
            <person name="Foster-Nyarko E."/>
            <person name="Jarju S."/>
            <person name="Secka A."/>
            <person name="Antonio M."/>
            <person name="Oren A."/>
            <person name="Chaudhuri R.R."/>
            <person name="La Ragione R."/>
            <person name="Hildebrand F."/>
            <person name="Pallen M.J."/>
        </authorList>
    </citation>
    <scope>NUCLEOTIDE SEQUENCE</scope>
    <source>
        <strain evidence="4">CHK192-8294</strain>
    </source>
</reference>
<feature type="domain" description="Alanine dehydrogenase/pyridine nucleotide transhydrogenase NAD(H)-binding" evidence="2">
    <location>
        <begin position="143"/>
        <end position="291"/>
    </location>
</feature>
<organism evidence="4 5">
    <name type="scientific">Candidatus Flavonifractor intestinigallinarum</name>
    <dbReference type="NCBI Taxonomy" id="2838586"/>
    <lineage>
        <taxon>Bacteria</taxon>
        <taxon>Bacillati</taxon>
        <taxon>Bacillota</taxon>
        <taxon>Clostridia</taxon>
        <taxon>Eubacteriales</taxon>
        <taxon>Oscillospiraceae</taxon>
        <taxon>Flavonifractor</taxon>
    </lineage>
</organism>
<evidence type="ECO:0000313" key="4">
    <source>
        <dbReference type="EMBL" id="HJB79519.1"/>
    </source>
</evidence>
<dbReference type="InterPro" id="IPR036291">
    <property type="entry name" value="NAD(P)-bd_dom_sf"/>
</dbReference>